<gene>
    <name evidence="1" type="ORF">BFG57_17040</name>
</gene>
<reference evidence="1 2" key="1">
    <citation type="submission" date="2016-08" db="EMBL/GenBank/DDBJ databases">
        <title>Genome of Bacillus solimangrovi GH2-4.</title>
        <authorList>
            <person name="Lim S."/>
            <person name="Kim B.-C."/>
        </authorList>
    </citation>
    <scope>NUCLEOTIDE SEQUENCE [LARGE SCALE GENOMIC DNA]</scope>
    <source>
        <strain evidence="1 2">GH2-4</strain>
    </source>
</reference>
<dbReference type="Proteomes" id="UP000095209">
    <property type="component" value="Unassembled WGS sequence"/>
</dbReference>
<dbReference type="EMBL" id="MJEH01000037">
    <property type="protein sequence ID" value="OEH92024.1"/>
    <property type="molecule type" value="Genomic_DNA"/>
</dbReference>
<proteinExistence type="predicted"/>
<accession>A0A1E5LD74</accession>
<dbReference type="AlphaFoldDB" id="A0A1E5LD74"/>
<organism evidence="1 2">
    <name type="scientific">Bacillus solimangrovi</name>
    <dbReference type="NCBI Taxonomy" id="1305675"/>
    <lineage>
        <taxon>Bacteria</taxon>
        <taxon>Bacillati</taxon>
        <taxon>Bacillota</taxon>
        <taxon>Bacilli</taxon>
        <taxon>Bacillales</taxon>
        <taxon>Bacillaceae</taxon>
        <taxon>Bacillus</taxon>
    </lineage>
</organism>
<comment type="caution">
    <text evidence="1">The sequence shown here is derived from an EMBL/GenBank/DDBJ whole genome shotgun (WGS) entry which is preliminary data.</text>
</comment>
<protein>
    <submittedName>
        <fullName evidence="1">Uncharacterized protein</fullName>
    </submittedName>
</protein>
<keyword evidence="2" id="KW-1185">Reference proteome</keyword>
<sequence length="63" mass="6726">MEIHAVPSDYVTVKRLKIFGCGIDKTIIADESSPVSNVGIDVNANGIPLKEINVQIFVGDGVQ</sequence>
<name>A0A1E5LD74_9BACI</name>
<evidence type="ECO:0000313" key="2">
    <source>
        <dbReference type="Proteomes" id="UP000095209"/>
    </source>
</evidence>
<evidence type="ECO:0000313" key="1">
    <source>
        <dbReference type="EMBL" id="OEH92024.1"/>
    </source>
</evidence>